<evidence type="ECO:0000256" key="4">
    <source>
        <dbReference type="ARBA" id="ARBA00022679"/>
    </source>
</evidence>
<dbReference type="GO" id="GO:0016020">
    <property type="term" value="C:membrane"/>
    <property type="evidence" value="ECO:0007669"/>
    <property type="project" value="InterPro"/>
</dbReference>
<evidence type="ECO:0000256" key="2">
    <source>
        <dbReference type="ARBA" id="ARBA00012438"/>
    </source>
</evidence>
<dbReference type="Proteomes" id="UP000305906">
    <property type="component" value="Unassembled WGS sequence"/>
</dbReference>
<keyword evidence="12" id="KW-1185">Reference proteome</keyword>
<keyword evidence="6 11" id="KW-0418">Kinase</keyword>
<evidence type="ECO:0000259" key="10">
    <source>
        <dbReference type="Pfam" id="PF07730"/>
    </source>
</evidence>
<feature type="transmembrane region" description="Helical" evidence="9">
    <location>
        <begin position="103"/>
        <end position="123"/>
    </location>
</feature>
<feature type="transmembrane region" description="Helical" evidence="9">
    <location>
        <begin position="69"/>
        <end position="96"/>
    </location>
</feature>
<dbReference type="GO" id="GO:0005524">
    <property type="term" value="F:ATP binding"/>
    <property type="evidence" value="ECO:0007669"/>
    <property type="project" value="UniProtKB-KW"/>
</dbReference>
<organism evidence="11 12">
    <name type="scientific">Streptomyces montanus</name>
    <dbReference type="NCBI Taxonomy" id="2580423"/>
    <lineage>
        <taxon>Bacteria</taxon>
        <taxon>Bacillati</taxon>
        <taxon>Actinomycetota</taxon>
        <taxon>Actinomycetes</taxon>
        <taxon>Kitasatosporales</taxon>
        <taxon>Streptomycetaceae</taxon>
        <taxon>Streptomyces</taxon>
    </lineage>
</organism>
<keyword evidence="9" id="KW-1133">Transmembrane helix</keyword>
<dbReference type="PANTHER" id="PTHR24421:SF10">
    <property type="entry name" value="NITRATE_NITRITE SENSOR PROTEIN NARQ"/>
    <property type="match status" value="1"/>
</dbReference>
<feature type="transmembrane region" description="Helical" evidence="9">
    <location>
        <begin position="20"/>
        <end position="39"/>
    </location>
</feature>
<evidence type="ECO:0000313" key="12">
    <source>
        <dbReference type="Proteomes" id="UP000305906"/>
    </source>
</evidence>
<dbReference type="GO" id="GO:0000155">
    <property type="term" value="F:phosphorelay sensor kinase activity"/>
    <property type="evidence" value="ECO:0007669"/>
    <property type="project" value="InterPro"/>
</dbReference>
<name>A0A5R9FVY2_9ACTN</name>
<keyword evidence="4" id="KW-0808">Transferase</keyword>
<dbReference type="GO" id="GO:0046983">
    <property type="term" value="F:protein dimerization activity"/>
    <property type="evidence" value="ECO:0007669"/>
    <property type="project" value="InterPro"/>
</dbReference>
<dbReference type="SUPFAM" id="SSF55874">
    <property type="entry name" value="ATPase domain of HSP90 chaperone/DNA topoisomerase II/histidine kinase"/>
    <property type="match status" value="1"/>
</dbReference>
<keyword evidence="9" id="KW-0812">Transmembrane</keyword>
<dbReference type="EMBL" id="VBZC01000016">
    <property type="protein sequence ID" value="TLS45033.1"/>
    <property type="molecule type" value="Genomic_DNA"/>
</dbReference>
<evidence type="ECO:0000256" key="8">
    <source>
        <dbReference type="ARBA" id="ARBA00023012"/>
    </source>
</evidence>
<comment type="caution">
    <text evidence="11">The sequence shown here is derived from an EMBL/GenBank/DDBJ whole genome shotgun (WGS) entry which is preliminary data.</text>
</comment>
<dbReference type="Gene3D" id="3.30.565.10">
    <property type="entry name" value="Histidine kinase-like ATPase, C-terminal domain"/>
    <property type="match status" value="1"/>
</dbReference>
<dbReference type="PANTHER" id="PTHR24421">
    <property type="entry name" value="NITRATE/NITRITE SENSOR PROTEIN NARX-RELATED"/>
    <property type="match status" value="1"/>
</dbReference>
<evidence type="ECO:0000256" key="7">
    <source>
        <dbReference type="ARBA" id="ARBA00022840"/>
    </source>
</evidence>
<keyword evidence="5" id="KW-0547">Nucleotide-binding</keyword>
<dbReference type="InterPro" id="IPR050482">
    <property type="entry name" value="Sensor_HK_TwoCompSys"/>
</dbReference>
<dbReference type="AlphaFoldDB" id="A0A5R9FVY2"/>
<feature type="transmembrane region" description="Helical" evidence="9">
    <location>
        <begin position="129"/>
        <end position="147"/>
    </location>
</feature>
<keyword evidence="7" id="KW-0067">ATP-binding</keyword>
<sequence length="392" mass="40907">MLVDVEANSGKAKAKRGWPWWAEAALVGAVGVLSVQEAYIGAGGTLRTPAAALVAASSLALPLRGRWPWWVAACSVVTAAAFGTVWPLLVVLFHLAQRGRGGVGALCAAAALAGSLVIQPAASLWTTRTYGPLLLPAVVLLLGLWAGSRRRLVVSLDEQVQHLRVERELRAEQARLGERTRIAAEMHDVLAHRLTVLALHTGALQGRAEELPEPVVERVGMLRRTSTEALADLREVLGALRATDADEVRATGARPEDLPALLDEARGARQRVEAVISGEATAVSTSHRLAIHRVVQEALTNARKHAPGALVEVAVSYGPPKSTVVVRNRPGTSSGSAPVASGFGLIGLTERVNALGGRLEFGPSGAGGWRVTAEIPVGAGPSHADSSHAGAA</sequence>
<comment type="catalytic activity">
    <reaction evidence="1">
        <text>ATP + protein L-histidine = ADP + protein N-phospho-L-histidine.</text>
        <dbReference type="EC" id="2.7.13.3"/>
    </reaction>
</comment>
<dbReference type="InterPro" id="IPR011712">
    <property type="entry name" value="Sig_transdc_His_kin_sub3_dim/P"/>
</dbReference>
<keyword evidence="9" id="KW-0472">Membrane</keyword>
<proteinExistence type="predicted"/>
<dbReference type="InterPro" id="IPR036890">
    <property type="entry name" value="HATPase_C_sf"/>
</dbReference>
<reference evidence="11 12" key="1">
    <citation type="submission" date="2019-05" db="EMBL/GenBank/DDBJ databases">
        <title>Streptomyces sp. NEAU-C151, a novel actinomycete isolated from soil.</title>
        <authorList>
            <person name="Han L."/>
            <person name="Jiang H."/>
        </authorList>
    </citation>
    <scope>NUCLEOTIDE SEQUENCE [LARGE SCALE GENOMIC DNA]</scope>
    <source>
        <strain evidence="11 12">NEAU-C151</strain>
    </source>
</reference>
<feature type="domain" description="Signal transduction histidine kinase subgroup 3 dimerisation and phosphoacceptor" evidence="10">
    <location>
        <begin position="178"/>
        <end position="243"/>
    </location>
</feature>
<accession>A0A5R9FVY2</accession>
<keyword evidence="3" id="KW-0597">Phosphoprotein</keyword>
<evidence type="ECO:0000313" key="11">
    <source>
        <dbReference type="EMBL" id="TLS45033.1"/>
    </source>
</evidence>
<protein>
    <recommendedName>
        <fullName evidence="2">histidine kinase</fullName>
        <ecNumber evidence="2">2.7.13.3</ecNumber>
    </recommendedName>
</protein>
<evidence type="ECO:0000256" key="1">
    <source>
        <dbReference type="ARBA" id="ARBA00000085"/>
    </source>
</evidence>
<evidence type="ECO:0000256" key="6">
    <source>
        <dbReference type="ARBA" id="ARBA00022777"/>
    </source>
</evidence>
<evidence type="ECO:0000256" key="9">
    <source>
        <dbReference type="SAM" id="Phobius"/>
    </source>
</evidence>
<evidence type="ECO:0000256" key="3">
    <source>
        <dbReference type="ARBA" id="ARBA00022553"/>
    </source>
</evidence>
<dbReference type="CDD" id="cd16917">
    <property type="entry name" value="HATPase_UhpB-NarQ-NarX-like"/>
    <property type="match status" value="1"/>
</dbReference>
<gene>
    <name evidence="11" type="ORF">FE633_16380</name>
</gene>
<keyword evidence="8" id="KW-0902">Two-component regulatory system</keyword>
<dbReference type="Gene3D" id="1.20.5.1930">
    <property type="match status" value="1"/>
</dbReference>
<dbReference type="EC" id="2.7.13.3" evidence="2"/>
<dbReference type="Pfam" id="PF07730">
    <property type="entry name" value="HisKA_3"/>
    <property type="match status" value="1"/>
</dbReference>
<evidence type="ECO:0000256" key="5">
    <source>
        <dbReference type="ARBA" id="ARBA00022741"/>
    </source>
</evidence>